<evidence type="ECO:0000313" key="1">
    <source>
        <dbReference type="EMBL" id="GAL06998.1"/>
    </source>
</evidence>
<reference evidence="1 2" key="1">
    <citation type="journal article" date="2014" name="Genome Announc.">
        <title>Draft Genome Sequences of Two Vibrionaceae Species, Vibrio ponticus C121 and Photobacterium aphoticum C119, Isolated as Coral Reef Microbiota.</title>
        <authorList>
            <person name="Al-saari N."/>
            <person name="Meirelles P.M."/>
            <person name="Mino S."/>
            <person name="Suda W."/>
            <person name="Oshima K."/>
            <person name="Hattori M."/>
            <person name="Ohkuma M."/>
            <person name="Thompson F.L."/>
            <person name="Gomez-Gil B."/>
            <person name="Sawabe T."/>
            <person name="Sawabe T."/>
        </authorList>
    </citation>
    <scope>NUCLEOTIDE SEQUENCE [LARGE SCALE GENOMIC DNA]</scope>
    <source>
        <strain evidence="1 2">JCM 19237</strain>
    </source>
</reference>
<comment type="caution">
    <text evidence="1">The sequence shown here is derived from an EMBL/GenBank/DDBJ whole genome shotgun (WGS) entry which is preliminary data.</text>
</comment>
<accession>A0A090QXN5</accession>
<dbReference type="EMBL" id="BBMN01000014">
    <property type="protein sequence ID" value="GAL06998.1"/>
    <property type="molecule type" value="Genomic_DNA"/>
</dbReference>
<dbReference type="AlphaFoldDB" id="A0A090QXN5"/>
<dbReference type="STRING" id="754436.JCM19237_3003"/>
<dbReference type="Gene3D" id="1.10.357.10">
    <property type="entry name" value="Tetracycline Repressor, domain 2"/>
    <property type="match status" value="1"/>
</dbReference>
<gene>
    <name evidence="1" type="ORF">JCM19237_3003</name>
</gene>
<protein>
    <submittedName>
        <fullName evidence="1">Transcriptional regulator TetR family</fullName>
    </submittedName>
</protein>
<proteinExistence type="predicted"/>
<organism evidence="1 2">
    <name type="scientific">Photobacterium aphoticum</name>
    <dbReference type="NCBI Taxonomy" id="754436"/>
    <lineage>
        <taxon>Bacteria</taxon>
        <taxon>Pseudomonadati</taxon>
        <taxon>Pseudomonadota</taxon>
        <taxon>Gammaproteobacteria</taxon>
        <taxon>Vibrionales</taxon>
        <taxon>Vibrionaceae</taxon>
        <taxon>Photobacterium</taxon>
    </lineage>
</organism>
<dbReference type="eggNOG" id="COG1309">
    <property type="taxonomic scope" value="Bacteria"/>
</dbReference>
<dbReference type="Proteomes" id="UP000029227">
    <property type="component" value="Unassembled WGS sequence"/>
</dbReference>
<evidence type="ECO:0000313" key="2">
    <source>
        <dbReference type="Proteomes" id="UP000029227"/>
    </source>
</evidence>
<sequence>MSFISLMIFPFLIPPSMLQLQGIEMDETYLAELAEHNVKLLTHGLLKPKEEG</sequence>
<name>A0A090QXN5_9GAMM</name>